<dbReference type="InterPro" id="IPR024087">
    <property type="entry name" value="Creatininase-like_sf"/>
</dbReference>
<dbReference type="GO" id="GO:0016811">
    <property type="term" value="F:hydrolase activity, acting on carbon-nitrogen (but not peptide) bonds, in linear amides"/>
    <property type="evidence" value="ECO:0007669"/>
    <property type="project" value="TreeGrafter"/>
</dbReference>
<dbReference type="PANTHER" id="PTHR35005">
    <property type="entry name" value="3-DEHYDRO-SCYLLO-INOSOSE HYDROLASE"/>
    <property type="match status" value="1"/>
</dbReference>
<dbReference type="GO" id="GO:0009231">
    <property type="term" value="P:riboflavin biosynthetic process"/>
    <property type="evidence" value="ECO:0007669"/>
    <property type="project" value="TreeGrafter"/>
</dbReference>
<name>A0AAU7CB17_9BACT</name>
<dbReference type="AlphaFoldDB" id="A0AAU7CB17"/>
<keyword evidence="3" id="KW-0378">Hydrolase</keyword>
<dbReference type="InterPro" id="IPR003785">
    <property type="entry name" value="Creatininase/forma_Hydrolase"/>
</dbReference>
<organism evidence="6">
    <name type="scientific">Singulisphaera sp. Ch08</name>
    <dbReference type="NCBI Taxonomy" id="3120278"/>
    <lineage>
        <taxon>Bacteria</taxon>
        <taxon>Pseudomonadati</taxon>
        <taxon>Planctomycetota</taxon>
        <taxon>Planctomycetia</taxon>
        <taxon>Isosphaerales</taxon>
        <taxon>Isosphaeraceae</taxon>
        <taxon>Singulisphaera</taxon>
    </lineage>
</organism>
<gene>
    <name evidence="6" type="ORF">V5E97_29050</name>
</gene>
<comment type="cofactor">
    <cofactor evidence="1">
        <name>Zn(2+)</name>
        <dbReference type="ChEBI" id="CHEBI:29105"/>
    </cofactor>
</comment>
<sequence length="247" mass="27167">MRFAEMTAPELRGLSRENTLIIAPIAACEQHSRHLPVFTDSILVAAVADAVERNLPDQVLLLPVLWMGASEHHLPFGGTLTASLSTYELMLMELLTPLLRDGFRRTMLLNGHGGNIDPLRIALRRLDVQFPQAVLTGAAYWEIAEAEIAALCQGPRKTMGHACEIETSMIMHLRPDLVRKEQILDDPDPNVGALHSITWARDFGRRTQHGAVGHPEAADADRGGKMLEAIGRKVTVVAEEILKLPLS</sequence>
<evidence type="ECO:0000256" key="5">
    <source>
        <dbReference type="ARBA" id="ARBA00024029"/>
    </source>
</evidence>
<keyword evidence="2" id="KW-0479">Metal-binding</keyword>
<dbReference type="PANTHER" id="PTHR35005:SF1">
    <property type="entry name" value="2-AMINO-5-FORMYLAMINO-6-RIBOSYLAMINOPYRIMIDIN-4(3H)-ONE 5'-MONOPHOSPHATE DEFORMYLASE"/>
    <property type="match status" value="1"/>
</dbReference>
<dbReference type="Gene3D" id="3.40.50.10310">
    <property type="entry name" value="Creatininase"/>
    <property type="match status" value="1"/>
</dbReference>
<keyword evidence="4" id="KW-0862">Zinc</keyword>
<dbReference type="Pfam" id="PF02633">
    <property type="entry name" value="Creatininase"/>
    <property type="match status" value="1"/>
</dbReference>
<evidence type="ECO:0000256" key="1">
    <source>
        <dbReference type="ARBA" id="ARBA00001947"/>
    </source>
</evidence>
<comment type="similarity">
    <text evidence="5">Belongs to the creatininase superfamily.</text>
</comment>
<evidence type="ECO:0000256" key="3">
    <source>
        <dbReference type="ARBA" id="ARBA00022801"/>
    </source>
</evidence>
<proteinExistence type="inferred from homology"/>
<reference evidence="6" key="1">
    <citation type="submission" date="2024-05" db="EMBL/GenBank/DDBJ databases">
        <title>Planctomycetes of the genus Singulisphaera possess chitinolytic capabilities.</title>
        <authorList>
            <person name="Ivanova A."/>
        </authorList>
    </citation>
    <scope>NUCLEOTIDE SEQUENCE</scope>
    <source>
        <strain evidence="6">Ch08T</strain>
    </source>
</reference>
<evidence type="ECO:0000313" key="6">
    <source>
        <dbReference type="EMBL" id="XBH02350.1"/>
    </source>
</evidence>
<dbReference type="GO" id="GO:0046872">
    <property type="term" value="F:metal ion binding"/>
    <property type="evidence" value="ECO:0007669"/>
    <property type="project" value="UniProtKB-KW"/>
</dbReference>
<evidence type="ECO:0000256" key="4">
    <source>
        <dbReference type="ARBA" id="ARBA00022833"/>
    </source>
</evidence>
<protein>
    <submittedName>
        <fullName evidence="6">Creatininase family protein</fullName>
    </submittedName>
</protein>
<dbReference type="EMBL" id="CP155447">
    <property type="protein sequence ID" value="XBH02350.1"/>
    <property type="molecule type" value="Genomic_DNA"/>
</dbReference>
<evidence type="ECO:0000256" key="2">
    <source>
        <dbReference type="ARBA" id="ARBA00022723"/>
    </source>
</evidence>
<dbReference type="RefSeq" id="WP_406695093.1">
    <property type="nucleotide sequence ID" value="NZ_CP155447.1"/>
</dbReference>
<dbReference type="SUPFAM" id="SSF102215">
    <property type="entry name" value="Creatininase"/>
    <property type="match status" value="1"/>
</dbReference>
<accession>A0AAU7CB17</accession>